<dbReference type="EMBL" id="MEHD01000044">
    <property type="protein sequence ID" value="ODR47855.1"/>
    <property type="molecule type" value="Genomic_DNA"/>
</dbReference>
<dbReference type="Proteomes" id="UP000094869">
    <property type="component" value="Unassembled WGS sequence"/>
</dbReference>
<sequence>MKKGLHLTLDDRCSIANGLNNRYSFKAIANTLEKDCTTISKEVKKHITISQSGCSGRVYNNCFLRSHCFEGELCEECTYHRMKYRCRSCNQCNFNCDKYQPEVCFRLSRPPYVCNGCPRKHNLCTLEKHLYLPKEAHKEYELSLRESRSGIGLSEAEVKQLDHLFSPLLKKRQSIHHIYVNHADSVMVSESTIYRLVDYQLFEARNMDLPRKVRYAPRKKKKIFKVDKTCRLNRTYTDYLNFRKENPDVPVTQMDSVEGKRAVRFCLPSTLSKQNACSPS</sequence>
<name>A0ABX3AAG6_9FIRM</name>
<dbReference type="Pfam" id="PF13936">
    <property type="entry name" value="HTH_38"/>
    <property type="match status" value="1"/>
</dbReference>
<dbReference type="PANTHER" id="PTHR10948">
    <property type="entry name" value="TRANSPOSASE"/>
    <property type="match status" value="1"/>
</dbReference>
<evidence type="ECO:0000313" key="3">
    <source>
        <dbReference type="Proteomes" id="UP000094869"/>
    </source>
</evidence>
<reference evidence="2 3" key="1">
    <citation type="submission" date="2016-08" db="EMBL/GenBank/DDBJ databases">
        <title>Characterization of Isolates of Eisenbergiella tayi Derived from Blood Cultures, Using Whole Genome Sequencing.</title>
        <authorList>
            <person name="Bernier A.-M."/>
            <person name="Burdz T."/>
            <person name="Wiebe D."/>
            <person name="Bernard K."/>
        </authorList>
    </citation>
    <scope>NUCLEOTIDE SEQUENCE [LARGE SCALE GENOMIC DNA]</scope>
    <source>
        <strain evidence="2 3">NML120146</strain>
    </source>
</reference>
<proteinExistence type="predicted"/>
<gene>
    <name evidence="2" type="ORF">BEI63_26310</name>
</gene>
<comment type="caution">
    <text evidence="2">The sequence shown here is derived from an EMBL/GenBank/DDBJ whole genome shotgun (WGS) entry which is preliminary data.</text>
</comment>
<evidence type="ECO:0000313" key="2">
    <source>
        <dbReference type="EMBL" id="ODR47855.1"/>
    </source>
</evidence>
<dbReference type="InterPro" id="IPR051917">
    <property type="entry name" value="Transposase-Integrase"/>
</dbReference>
<keyword evidence="3" id="KW-1185">Reference proteome</keyword>
<accession>A0ABX3AAG6</accession>
<evidence type="ECO:0000259" key="1">
    <source>
        <dbReference type="Pfam" id="PF13936"/>
    </source>
</evidence>
<protein>
    <recommendedName>
        <fullName evidence="1">Transposase IS30-like HTH domain-containing protein</fullName>
    </recommendedName>
</protein>
<dbReference type="PANTHER" id="PTHR10948:SF23">
    <property type="entry name" value="TRANSPOSASE INSI FOR INSERTION SEQUENCE ELEMENT IS30A-RELATED"/>
    <property type="match status" value="1"/>
</dbReference>
<dbReference type="InterPro" id="IPR025246">
    <property type="entry name" value="IS30-like_HTH"/>
</dbReference>
<organism evidence="2 3">
    <name type="scientific">Eisenbergiella tayi</name>
    <dbReference type="NCBI Taxonomy" id="1432052"/>
    <lineage>
        <taxon>Bacteria</taxon>
        <taxon>Bacillati</taxon>
        <taxon>Bacillota</taxon>
        <taxon>Clostridia</taxon>
        <taxon>Lachnospirales</taxon>
        <taxon>Lachnospiraceae</taxon>
        <taxon>Eisenbergiella</taxon>
    </lineage>
</organism>
<feature type="domain" description="Transposase IS30-like HTH" evidence="1">
    <location>
        <begin position="3"/>
        <end position="46"/>
    </location>
</feature>